<dbReference type="Proteomes" id="UP000765509">
    <property type="component" value="Unassembled WGS sequence"/>
</dbReference>
<feature type="compositionally biased region" description="Basic and acidic residues" evidence="1">
    <location>
        <begin position="39"/>
        <end position="50"/>
    </location>
</feature>
<feature type="non-terminal residue" evidence="2">
    <location>
        <position position="115"/>
    </location>
</feature>
<reference evidence="2" key="1">
    <citation type="submission" date="2021-03" db="EMBL/GenBank/DDBJ databases">
        <title>Draft genome sequence of rust myrtle Austropuccinia psidii MF-1, a brazilian biotype.</title>
        <authorList>
            <person name="Quecine M.C."/>
            <person name="Pachon D.M.R."/>
            <person name="Bonatelli M.L."/>
            <person name="Correr F.H."/>
            <person name="Franceschini L.M."/>
            <person name="Leite T.F."/>
            <person name="Margarido G.R.A."/>
            <person name="Almeida C.A."/>
            <person name="Ferrarezi J.A."/>
            <person name="Labate C.A."/>
        </authorList>
    </citation>
    <scope>NUCLEOTIDE SEQUENCE</scope>
    <source>
        <strain evidence="2">MF-1</strain>
    </source>
</reference>
<evidence type="ECO:0000313" key="3">
    <source>
        <dbReference type="Proteomes" id="UP000765509"/>
    </source>
</evidence>
<protein>
    <submittedName>
        <fullName evidence="2">Uncharacterized protein</fullName>
    </submittedName>
</protein>
<dbReference type="EMBL" id="AVOT02147135">
    <property type="protein sequence ID" value="MBW0592220.1"/>
    <property type="molecule type" value="Genomic_DNA"/>
</dbReference>
<evidence type="ECO:0000313" key="2">
    <source>
        <dbReference type="EMBL" id="MBW0592220.1"/>
    </source>
</evidence>
<feature type="region of interest" description="Disordered" evidence="1">
    <location>
        <begin position="39"/>
        <end position="115"/>
    </location>
</feature>
<proteinExistence type="predicted"/>
<keyword evidence="3" id="KW-1185">Reference proteome</keyword>
<gene>
    <name evidence="2" type="ORF">O181_131935</name>
</gene>
<name>A0A9Q3QCF0_9BASI</name>
<organism evidence="2 3">
    <name type="scientific">Austropuccinia psidii MF-1</name>
    <dbReference type="NCBI Taxonomy" id="1389203"/>
    <lineage>
        <taxon>Eukaryota</taxon>
        <taxon>Fungi</taxon>
        <taxon>Dikarya</taxon>
        <taxon>Basidiomycota</taxon>
        <taxon>Pucciniomycotina</taxon>
        <taxon>Pucciniomycetes</taxon>
        <taxon>Pucciniales</taxon>
        <taxon>Sphaerophragmiaceae</taxon>
        <taxon>Austropuccinia</taxon>
    </lineage>
</organism>
<dbReference type="AlphaFoldDB" id="A0A9Q3QCF0"/>
<accession>A0A9Q3QCF0</accession>
<feature type="compositionally biased region" description="Polar residues" evidence="1">
    <location>
        <begin position="97"/>
        <end position="115"/>
    </location>
</feature>
<comment type="caution">
    <text evidence="2">The sequence shown here is derived from an EMBL/GenBank/DDBJ whole genome shotgun (WGS) entry which is preliminary data.</text>
</comment>
<evidence type="ECO:0000256" key="1">
    <source>
        <dbReference type="SAM" id="MobiDB-lite"/>
    </source>
</evidence>
<sequence>MNSWYILKKFLKEDSIVIYSNVLNPLSSKPQIKRIKEYHAKKREASKEEAPSQPNSARTEKELEETIFPKLKDPKSPKRCHGQCLQYGQNLDGIQGQRGTKNETTSFPKEITLSP</sequence>